<keyword evidence="3" id="KW-1185">Reference proteome</keyword>
<accession>A0AA38IUP4</accession>
<name>A0AA38IUP4_9CUCU</name>
<gene>
    <name evidence="2" type="ORF">Zmor_005095</name>
</gene>
<keyword evidence="1" id="KW-0732">Signal</keyword>
<comment type="caution">
    <text evidence="2">The sequence shown here is derived from an EMBL/GenBank/DDBJ whole genome shotgun (WGS) entry which is preliminary data.</text>
</comment>
<protein>
    <submittedName>
        <fullName evidence="2">Uncharacterized protein</fullName>
    </submittedName>
</protein>
<proteinExistence type="predicted"/>
<feature type="chain" id="PRO_5041328124" evidence="1">
    <location>
        <begin position="18"/>
        <end position="112"/>
    </location>
</feature>
<evidence type="ECO:0000313" key="3">
    <source>
        <dbReference type="Proteomes" id="UP001168821"/>
    </source>
</evidence>
<evidence type="ECO:0000313" key="2">
    <source>
        <dbReference type="EMBL" id="KAJ3660656.1"/>
    </source>
</evidence>
<feature type="signal peptide" evidence="1">
    <location>
        <begin position="1"/>
        <end position="17"/>
    </location>
</feature>
<dbReference type="EMBL" id="JALNTZ010000002">
    <property type="protein sequence ID" value="KAJ3660656.1"/>
    <property type="molecule type" value="Genomic_DNA"/>
</dbReference>
<reference evidence="2" key="1">
    <citation type="journal article" date="2023" name="G3 (Bethesda)">
        <title>Whole genome assemblies of Zophobas morio and Tenebrio molitor.</title>
        <authorList>
            <person name="Kaur S."/>
            <person name="Stinson S.A."/>
            <person name="diCenzo G.C."/>
        </authorList>
    </citation>
    <scope>NUCLEOTIDE SEQUENCE</scope>
    <source>
        <strain evidence="2">QUZm001</strain>
    </source>
</reference>
<evidence type="ECO:0000256" key="1">
    <source>
        <dbReference type="SAM" id="SignalP"/>
    </source>
</evidence>
<sequence length="112" mass="12124">MKSALLILVVAVSVTYGLYLNSYDGKNRQIYHELAKLFDQMSAKVRRCVNVLDEKCINGAIVGAPNDEDWLHNNSPGKRCANVYDQGCINGGGMGGGPDHDWITGGGTPGRR</sequence>
<organism evidence="2 3">
    <name type="scientific">Zophobas morio</name>
    <dbReference type="NCBI Taxonomy" id="2755281"/>
    <lineage>
        <taxon>Eukaryota</taxon>
        <taxon>Metazoa</taxon>
        <taxon>Ecdysozoa</taxon>
        <taxon>Arthropoda</taxon>
        <taxon>Hexapoda</taxon>
        <taxon>Insecta</taxon>
        <taxon>Pterygota</taxon>
        <taxon>Neoptera</taxon>
        <taxon>Endopterygota</taxon>
        <taxon>Coleoptera</taxon>
        <taxon>Polyphaga</taxon>
        <taxon>Cucujiformia</taxon>
        <taxon>Tenebrionidae</taxon>
        <taxon>Zophobas</taxon>
    </lineage>
</organism>
<dbReference type="AlphaFoldDB" id="A0AA38IUP4"/>
<dbReference type="Proteomes" id="UP001168821">
    <property type="component" value="Unassembled WGS sequence"/>
</dbReference>